<feature type="compositionally biased region" description="Polar residues" evidence="1">
    <location>
        <begin position="109"/>
        <end position="126"/>
    </location>
</feature>
<evidence type="ECO:0000313" key="3">
    <source>
        <dbReference type="Proteomes" id="UP000765509"/>
    </source>
</evidence>
<dbReference type="Proteomes" id="UP000765509">
    <property type="component" value="Unassembled WGS sequence"/>
</dbReference>
<name>A0A9Q3F127_9BASI</name>
<comment type="caution">
    <text evidence="2">The sequence shown here is derived from an EMBL/GenBank/DDBJ whole genome shotgun (WGS) entry which is preliminary data.</text>
</comment>
<keyword evidence="3" id="KW-1185">Reference proteome</keyword>
<dbReference type="EMBL" id="AVOT02036360">
    <property type="protein sequence ID" value="MBW0530849.1"/>
    <property type="molecule type" value="Genomic_DNA"/>
</dbReference>
<evidence type="ECO:0000256" key="1">
    <source>
        <dbReference type="SAM" id="MobiDB-lite"/>
    </source>
</evidence>
<feature type="region of interest" description="Disordered" evidence="1">
    <location>
        <begin position="109"/>
        <end position="133"/>
    </location>
</feature>
<accession>A0A9Q3F127</accession>
<evidence type="ECO:0000313" key="2">
    <source>
        <dbReference type="EMBL" id="MBW0530849.1"/>
    </source>
</evidence>
<gene>
    <name evidence="2" type="ORF">O181_070564</name>
</gene>
<proteinExistence type="predicted"/>
<reference evidence="2" key="1">
    <citation type="submission" date="2021-03" db="EMBL/GenBank/DDBJ databases">
        <title>Draft genome sequence of rust myrtle Austropuccinia psidii MF-1, a brazilian biotype.</title>
        <authorList>
            <person name="Quecine M.C."/>
            <person name="Pachon D.M.R."/>
            <person name="Bonatelli M.L."/>
            <person name="Correr F.H."/>
            <person name="Franceschini L.M."/>
            <person name="Leite T.F."/>
            <person name="Margarido G.R.A."/>
            <person name="Almeida C.A."/>
            <person name="Ferrarezi J.A."/>
            <person name="Labate C.A."/>
        </authorList>
    </citation>
    <scope>NUCLEOTIDE SEQUENCE</scope>
    <source>
        <strain evidence="2">MF-1</strain>
    </source>
</reference>
<organism evidence="2 3">
    <name type="scientific">Austropuccinia psidii MF-1</name>
    <dbReference type="NCBI Taxonomy" id="1389203"/>
    <lineage>
        <taxon>Eukaryota</taxon>
        <taxon>Fungi</taxon>
        <taxon>Dikarya</taxon>
        <taxon>Basidiomycota</taxon>
        <taxon>Pucciniomycotina</taxon>
        <taxon>Pucciniomycetes</taxon>
        <taxon>Pucciniales</taxon>
        <taxon>Sphaerophragmiaceae</taxon>
        <taxon>Austropuccinia</taxon>
    </lineage>
</organism>
<dbReference type="AlphaFoldDB" id="A0A9Q3F127"/>
<protein>
    <submittedName>
        <fullName evidence="2">Uncharacterized protein</fullName>
    </submittedName>
</protein>
<sequence>MEKYSNGRKERLKKSQQLQSVSQHARYLGIPRATSGLGKSILDWAKPMLSIFPSNKKLPEIPTPDEELKLKQFTQIQERSHLPKKLRNILKFSEARRRKLVILRGATSSNGLSKTSSLPTPKNTASPPFHQFI</sequence>